<feature type="non-terminal residue" evidence="2">
    <location>
        <position position="1"/>
    </location>
</feature>
<feature type="non-terminal residue" evidence="2">
    <location>
        <position position="94"/>
    </location>
</feature>
<keyword evidence="3" id="KW-1185">Reference proteome</keyword>
<sequence length="94" mass="9931">KLEAVTNQPEPLTQLIVDDDVSKGTKRKKKAEAGRISLEIYGKEGTSAVADKGEVAEVVQSPSKKRKVSNTAVSEATKGKRGVVVQPSSSQAIP</sequence>
<protein>
    <submittedName>
        <fullName evidence="2">Uncharacterized protein</fullName>
    </submittedName>
</protein>
<comment type="caution">
    <text evidence="2">The sequence shown here is derived from an EMBL/GenBank/DDBJ whole genome shotgun (WGS) entry which is preliminary data.</text>
</comment>
<proteinExistence type="predicted"/>
<dbReference type="Proteomes" id="UP000265520">
    <property type="component" value="Unassembled WGS sequence"/>
</dbReference>
<evidence type="ECO:0000313" key="2">
    <source>
        <dbReference type="EMBL" id="MCI55365.1"/>
    </source>
</evidence>
<reference evidence="2 3" key="1">
    <citation type="journal article" date="2018" name="Front. Plant Sci.">
        <title>Red Clover (Trifolium pratense) and Zigzag Clover (T. medium) - A Picture of Genomic Similarities and Differences.</title>
        <authorList>
            <person name="Dluhosova J."/>
            <person name="Istvanek J."/>
            <person name="Nedelnik J."/>
            <person name="Repkova J."/>
        </authorList>
    </citation>
    <scope>NUCLEOTIDE SEQUENCE [LARGE SCALE GENOMIC DNA]</scope>
    <source>
        <strain evidence="3">cv. 10/8</strain>
        <tissue evidence="2">Leaf</tissue>
    </source>
</reference>
<organism evidence="2 3">
    <name type="scientific">Trifolium medium</name>
    <dbReference type="NCBI Taxonomy" id="97028"/>
    <lineage>
        <taxon>Eukaryota</taxon>
        <taxon>Viridiplantae</taxon>
        <taxon>Streptophyta</taxon>
        <taxon>Embryophyta</taxon>
        <taxon>Tracheophyta</taxon>
        <taxon>Spermatophyta</taxon>
        <taxon>Magnoliopsida</taxon>
        <taxon>eudicotyledons</taxon>
        <taxon>Gunneridae</taxon>
        <taxon>Pentapetalae</taxon>
        <taxon>rosids</taxon>
        <taxon>fabids</taxon>
        <taxon>Fabales</taxon>
        <taxon>Fabaceae</taxon>
        <taxon>Papilionoideae</taxon>
        <taxon>50 kb inversion clade</taxon>
        <taxon>NPAAA clade</taxon>
        <taxon>Hologalegina</taxon>
        <taxon>IRL clade</taxon>
        <taxon>Trifolieae</taxon>
        <taxon>Trifolium</taxon>
    </lineage>
</organism>
<feature type="region of interest" description="Disordered" evidence="1">
    <location>
        <begin position="55"/>
        <end position="94"/>
    </location>
</feature>
<dbReference type="EMBL" id="LXQA010495082">
    <property type="protein sequence ID" value="MCI55365.1"/>
    <property type="molecule type" value="Genomic_DNA"/>
</dbReference>
<dbReference type="AlphaFoldDB" id="A0A392T500"/>
<evidence type="ECO:0000256" key="1">
    <source>
        <dbReference type="SAM" id="MobiDB-lite"/>
    </source>
</evidence>
<name>A0A392T500_9FABA</name>
<evidence type="ECO:0000313" key="3">
    <source>
        <dbReference type="Proteomes" id="UP000265520"/>
    </source>
</evidence>
<accession>A0A392T500</accession>